<gene>
    <name evidence="1" type="ORF">HNR30_009358</name>
</gene>
<dbReference type="SUPFAM" id="SSF48239">
    <property type="entry name" value="Terpenoid cyclases/Protein prenyltransferases"/>
    <property type="match status" value="1"/>
</dbReference>
<keyword evidence="2" id="KW-1185">Reference proteome</keyword>
<evidence type="ECO:0000313" key="1">
    <source>
        <dbReference type="EMBL" id="MBA2897952.1"/>
    </source>
</evidence>
<dbReference type="AlphaFoldDB" id="A0A7W0HWC5"/>
<sequence>MTRIAMLGDQAGFVTEMVDMSVRGLTPGYVKGDREFVFTRRGKQQADGSWVAEPEGRSVRYSAIVALGLATVPEARQRAALAGDSLAELVDALVDRLPSVTNLGDVGLICWAAAETGSDRVAEALARLAEVDVAGAVYTVEASWVLAALAAAKVTDDRYKAARSRIVDNIGAGGLYPHVIGQDASQPWYRGHVGCFADQVYPIQALARAGDAEAVKTAELVADRICQAQGPEGQWWWHYDSRDGSVVEGYPVYSVHQLSMGPMALLDLMEAGGRNRIEEIELGLRWMHERPETQEKLVFDDLTWRKAARQDPKKLVRGVRAAATRLKKGTRVAVLDRVYPPVAVDRECRPYELGWLLYAWGFRLDSSRSQVE</sequence>
<reference evidence="1 2" key="1">
    <citation type="submission" date="2020-07" db="EMBL/GenBank/DDBJ databases">
        <title>Genomic Encyclopedia of Type Strains, Phase IV (KMG-IV): sequencing the most valuable type-strain genomes for metagenomic binning, comparative biology and taxonomic classification.</title>
        <authorList>
            <person name="Goeker M."/>
        </authorList>
    </citation>
    <scope>NUCLEOTIDE SEQUENCE [LARGE SCALE GENOMIC DNA]</scope>
    <source>
        <strain evidence="1 2">DSM 45533</strain>
    </source>
</reference>
<dbReference type="InterPro" id="IPR008930">
    <property type="entry name" value="Terpenoid_cyclase/PrenylTrfase"/>
</dbReference>
<accession>A0A7W0HWC5</accession>
<dbReference type="RefSeq" id="WP_181616628.1">
    <property type="nucleotide sequence ID" value="NZ_BAABAM010000018.1"/>
</dbReference>
<dbReference type="Proteomes" id="UP000530928">
    <property type="component" value="Unassembled WGS sequence"/>
</dbReference>
<proteinExistence type="predicted"/>
<evidence type="ECO:0000313" key="2">
    <source>
        <dbReference type="Proteomes" id="UP000530928"/>
    </source>
</evidence>
<comment type="caution">
    <text evidence="1">The sequence shown here is derived from an EMBL/GenBank/DDBJ whole genome shotgun (WGS) entry which is preliminary data.</text>
</comment>
<name>A0A7W0HWC5_9ACTN</name>
<organism evidence="1 2">
    <name type="scientific">Nonomuraea soli</name>
    <dbReference type="NCBI Taxonomy" id="1032476"/>
    <lineage>
        <taxon>Bacteria</taxon>
        <taxon>Bacillati</taxon>
        <taxon>Actinomycetota</taxon>
        <taxon>Actinomycetes</taxon>
        <taxon>Streptosporangiales</taxon>
        <taxon>Streptosporangiaceae</taxon>
        <taxon>Nonomuraea</taxon>
    </lineage>
</organism>
<dbReference type="EMBL" id="JACDUR010000015">
    <property type="protein sequence ID" value="MBA2897952.1"/>
    <property type="molecule type" value="Genomic_DNA"/>
</dbReference>
<protein>
    <submittedName>
        <fullName evidence="1">Uncharacterized protein</fullName>
    </submittedName>
</protein>